<comment type="similarity">
    <text evidence="2 8">Belongs to the TFB2 family.</text>
</comment>
<evidence type="ECO:0000256" key="6">
    <source>
        <dbReference type="ARBA" id="ARBA00023204"/>
    </source>
</evidence>
<dbReference type="AlphaFoldDB" id="A0ABD2IMS1"/>
<dbReference type="PANTHER" id="PTHR13152">
    <property type="entry name" value="TFIIH, POLYPEPTIDE 4"/>
    <property type="match status" value="1"/>
</dbReference>
<dbReference type="PANTHER" id="PTHR13152:SF0">
    <property type="entry name" value="GENERAL TRANSCRIPTION FACTOR IIH SUBUNIT 4"/>
    <property type="match status" value="1"/>
</dbReference>
<evidence type="ECO:0000256" key="1">
    <source>
        <dbReference type="ARBA" id="ARBA00004123"/>
    </source>
</evidence>
<dbReference type="InterPro" id="IPR040662">
    <property type="entry name" value="Tfb2_C"/>
</dbReference>
<feature type="domain" description="Transcription factor Tfb2 C-terminal" evidence="10">
    <location>
        <begin position="414"/>
        <end position="481"/>
    </location>
</feature>
<comment type="caution">
    <text evidence="11">The sequence shown here is derived from an EMBL/GenBank/DDBJ whole genome shotgun (WGS) entry which is preliminary data.</text>
</comment>
<evidence type="ECO:0000313" key="11">
    <source>
        <dbReference type="EMBL" id="KAL3078850.1"/>
    </source>
</evidence>
<evidence type="ECO:0000256" key="9">
    <source>
        <dbReference type="SAM" id="MobiDB-lite"/>
    </source>
</evidence>
<evidence type="ECO:0000313" key="12">
    <source>
        <dbReference type="Proteomes" id="UP001620645"/>
    </source>
</evidence>
<name>A0ABD2IMS1_HETSC</name>
<evidence type="ECO:0000256" key="7">
    <source>
        <dbReference type="ARBA" id="ARBA00023242"/>
    </source>
</evidence>
<sequence length="488" mass="55559">MVQNEFGRRPLLGYLASLSDELVQQLFESRPCVVAIFRLLPAFAQQSVLQLMFHKSSDWRSWTRSRFHLAMSNAVQLLFRLRILEGNSDGDFQINLDFRMNYVSSLLANPLELSNLKMHPLDEEKARKATKDLMGKSVERWESILCYLALPSEAAEKSVSETTKDLFQFIGLVRGRAKEPEISSIGFQFLLLGRTEQIWAYLIHFMRFIASKGEEVFPVLDFLLRLTLCINGDDALAQPLRLDPNWPEIVQAFVVTLRELGLIFIRKRKDGWFLLTPLMTQLSVAASAEPLEENAGQNGVALRNSPLTNSHATDGTKGGRNGDGFLIVETNYRVYAYTNSTLQLAILSTFTEILYRFQDIAIGVLSRDAVRRAFQTGITARQITQYLSTNIRQPPSARNNSQLSDSSVPVTVVEQIYLWEQERKRFSSDNGTFYSNFDSEADFVALRDFAKREGLSLWDCSVTKSVIVKADGDEKVKKWWKEFKESAQ</sequence>
<dbReference type="Pfam" id="PF03849">
    <property type="entry name" value="Tfb2"/>
    <property type="match status" value="1"/>
</dbReference>
<evidence type="ECO:0000259" key="10">
    <source>
        <dbReference type="Pfam" id="PF18307"/>
    </source>
</evidence>
<evidence type="ECO:0000256" key="5">
    <source>
        <dbReference type="ARBA" id="ARBA00023163"/>
    </source>
</evidence>
<comment type="function">
    <text evidence="8">Component of the general transcription and DNA repair factor IIH (TFIIH) core complex which is involved in general and transcription-coupled nucleotide excision repair (NER) of damaged DNA.</text>
</comment>
<dbReference type="GO" id="GO:0006281">
    <property type="term" value="P:DNA repair"/>
    <property type="evidence" value="ECO:0007669"/>
    <property type="project" value="UniProtKB-KW"/>
</dbReference>
<dbReference type="EMBL" id="JBICCN010000309">
    <property type="protein sequence ID" value="KAL3078850.1"/>
    <property type="molecule type" value="Genomic_DNA"/>
</dbReference>
<accession>A0ABD2IMS1</accession>
<keyword evidence="7 8" id="KW-0539">Nucleus</keyword>
<dbReference type="InterPro" id="IPR004598">
    <property type="entry name" value="TFIIH_p52/Tfb2"/>
</dbReference>
<gene>
    <name evidence="11" type="ORF">niasHS_014632</name>
</gene>
<dbReference type="Pfam" id="PF18307">
    <property type="entry name" value="Tfb2_C"/>
    <property type="match status" value="1"/>
</dbReference>
<evidence type="ECO:0000256" key="2">
    <source>
        <dbReference type="ARBA" id="ARBA00007132"/>
    </source>
</evidence>
<comment type="subcellular location">
    <subcellularLocation>
        <location evidence="1 8">Nucleus</location>
    </subcellularLocation>
</comment>
<keyword evidence="5 8" id="KW-0804">Transcription</keyword>
<dbReference type="Gene3D" id="3.30.70.2610">
    <property type="match status" value="1"/>
</dbReference>
<dbReference type="GO" id="GO:0005634">
    <property type="term" value="C:nucleus"/>
    <property type="evidence" value="ECO:0007669"/>
    <property type="project" value="UniProtKB-SubCell"/>
</dbReference>
<protein>
    <recommendedName>
        <fullName evidence="8">General transcription factor IIH subunit 4</fullName>
    </recommendedName>
</protein>
<proteinExistence type="inferred from homology"/>
<keyword evidence="4 8" id="KW-0805">Transcription regulation</keyword>
<keyword evidence="12" id="KW-1185">Reference proteome</keyword>
<evidence type="ECO:0000256" key="8">
    <source>
        <dbReference type="RuleBase" id="RU364024"/>
    </source>
</evidence>
<evidence type="ECO:0000256" key="3">
    <source>
        <dbReference type="ARBA" id="ARBA00022763"/>
    </source>
</evidence>
<dbReference type="Proteomes" id="UP001620645">
    <property type="component" value="Unassembled WGS sequence"/>
</dbReference>
<keyword evidence="3 8" id="KW-0227">DNA damage</keyword>
<reference evidence="11 12" key="1">
    <citation type="submission" date="2024-10" db="EMBL/GenBank/DDBJ databases">
        <authorList>
            <person name="Kim D."/>
        </authorList>
    </citation>
    <scope>NUCLEOTIDE SEQUENCE [LARGE SCALE GENOMIC DNA]</scope>
    <source>
        <strain evidence="11">Taebaek</strain>
    </source>
</reference>
<feature type="region of interest" description="Disordered" evidence="9">
    <location>
        <begin position="295"/>
        <end position="316"/>
    </location>
</feature>
<keyword evidence="6 8" id="KW-0234">DNA repair</keyword>
<evidence type="ECO:0000256" key="4">
    <source>
        <dbReference type="ARBA" id="ARBA00023015"/>
    </source>
</evidence>
<organism evidence="11 12">
    <name type="scientific">Heterodera schachtii</name>
    <name type="common">Sugarbeet cyst nematode worm</name>
    <name type="synonym">Tylenchus schachtii</name>
    <dbReference type="NCBI Taxonomy" id="97005"/>
    <lineage>
        <taxon>Eukaryota</taxon>
        <taxon>Metazoa</taxon>
        <taxon>Ecdysozoa</taxon>
        <taxon>Nematoda</taxon>
        <taxon>Chromadorea</taxon>
        <taxon>Rhabditida</taxon>
        <taxon>Tylenchina</taxon>
        <taxon>Tylenchomorpha</taxon>
        <taxon>Tylenchoidea</taxon>
        <taxon>Heteroderidae</taxon>
        <taxon>Heteroderinae</taxon>
        <taxon>Heterodera</taxon>
    </lineage>
</organism>